<evidence type="ECO:0000313" key="3">
    <source>
        <dbReference type="Proteomes" id="UP000774617"/>
    </source>
</evidence>
<gene>
    <name evidence="2" type="ORF">B0J12DRAFT_772069</name>
</gene>
<evidence type="ECO:0008006" key="4">
    <source>
        <dbReference type="Google" id="ProtNLM"/>
    </source>
</evidence>
<feature type="compositionally biased region" description="Low complexity" evidence="1">
    <location>
        <begin position="127"/>
        <end position="156"/>
    </location>
</feature>
<name>A0ABQ8GKE1_9PEZI</name>
<reference evidence="2 3" key="1">
    <citation type="journal article" date="2021" name="Nat. Commun.">
        <title>Genetic determinants of endophytism in the Arabidopsis root mycobiome.</title>
        <authorList>
            <person name="Mesny F."/>
            <person name="Miyauchi S."/>
            <person name="Thiergart T."/>
            <person name="Pickel B."/>
            <person name="Atanasova L."/>
            <person name="Karlsson M."/>
            <person name="Huettel B."/>
            <person name="Barry K.W."/>
            <person name="Haridas S."/>
            <person name="Chen C."/>
            <person name="Bauer D."/>
            <person name="Andreopoulos W."/>
            <person name="Pangilinan J."/>
            <person name="LaButti K."/>
            <person name="Riley R."/>
            <person name="Lipzen A."/>
            <person name="Clum A."/>
            <person name="Drula E."/>
            <person name="Henrissat B."/>
            <person name="Kohler A."/>
            <person name="Grigoriev I.V."/>
            <person name="Martin F.M."/>
            <person name="Hacquard S."/>
        </authorList>
    </citation>
    <scope>NUCLEOTIDE SEQUENCE [LARGE SCALE GENOMIC DNA]</scope>
    <source>
        <strain evidence="2 3">MPI-SDFR-AT-0080</strain>
    </source>
</reference>
<organism evidence="2 3">
    <name type="scientific">Macrophomina phaseolina</name>
    <dbReference type="NCBI Taxonomy" id="35725"/>
    <lineage>
        <taxon>Eukaryota</taxon>
        <taxon>Fungi</taxon>
        <taxon>Dikarya</taxon>
        <taxon>Ascomycota</taxon>
        <taxon>Pezizomycotina</taxon>
        <taxon>Dothideomycetes</taxon>
        <taxon>Dothideomycetes incertae sedis</taxon>
        <taxon>Botryosphaeriales</taxon>
        <taxon>Botryosphaeriaceae</taxon>
        <taxon>Macrophomina</taxon>
    </lineage>
</organism>
<feature type="region of interest" description="Disordered" evidence="1">
    <location>
        <begin position="79"/>
        <end position="156"/>
    </location>
</feature>
<dbReference type="CDD" id="cd22851">
    <property type="entry name" value="SMN_N"/>
    <property type="match status" value="1"/>
</dbReference>
<keyword evidence="3" id="KW-1185">Reference proteome</keyword>
<comment type="caution">
    <text evidence="2">The sequence shown here is derived from an EMBL/GenBank/DDBJ whole genome shotgun (WGS) entry which is preliminary data.</text>
</comment>
<protein>
    <recommendedName>
        <fullName evidence="4">Survival motor neuron Tudor domain-containing protein</fullName>
    </recommendedName>
</protein>
<dbReference type="EMBL" id="JAGTJR010000006">
    <property type="protein sequence ID" value="KAH7058605.1"/>
    <property type="molecule type" value="Genomic_DNA"/>
</dbReference>
<accession>A0ABQ8GKE1</accession>
<evidence type="ECO:0000313" key="2">
    <source>
        <dbReference type="EMBL" id="KAH7058605.1"/>
    </source>
</evidence>
<sequence>MSGVDMFAAGAWDDRALVKGWNDQVKEYNKYHSLQRKGKQTPLSLRLTAQEIFNLKGLANDEELAEMGINLSEAEHLAKPNEESKDAHMESDDAAHEAQQADSADIFLTDAAPANGTSEETDPAERQLIQEQQQQQQQAYQPRPGASSAASQAPPIPAPIFAAVPGQDDALRNMNIAWFYAGYYQSQYEAQQRAAYQSG</sequence>
<proteinExistence type="predicted"/>
<feature type="compositionally biased region" description="Basic and acidic residues" evidence="1">
    <location>
        <begin position="79"/>
        <end position="96"/>
    </location>
</feature>
<dbReference type="Proteomes" id="UP000774617">
    <property type="component" value="Unassembled WGS sequence"/>
</dbReference>
<evidence type="ECO:0000256" key="1">
    <source>
        <dbReference type="SAM" id="MobiDB-lite"/>
    </source>
</evidence>